<name>B9XJL1_PEDPL</name>
<dbReference type="GO" id="GO:0000162">
    <property type="term" value="P:L-tryptophan biosynthetic process"/>
    <property type="evidence" value="ECO:0007669"/>
    <property type="project" value="UniProtKB-UniRule"/>
</dbReference>
<dbReference type="RefSeq" id="WP_007416004.1">
    <property type="nucleotide sequence ID" value="NZ_ABOX02000022.1"/>
</dbReference>
<organism evidence="12 13">
    <name type="scientific">Pedosphaera parvula (strain Ellin514)</name>
    <dbReference type="NCBI Taxonomy" id="320771"/>
    <lineage>
        <taxon>Bacteria</taxon>
        <taxon>Pseudomonadati</taxon>
        <taxon>Verrucomicrobiota</taxon>
        <taxon>Pedosphaerae</taxon>
        <taxon>Pedosphaerales</taxon>
        <taxon>Pedosphaeraceae</taxon>
        <taxon>Pedosphaera</taxon>
    </lineage>
</organism>
<comment type="catalytic activity">
    <reaction evidence="7 9">
        <text>N-(5-phospho-beta-D-ribosyl)anthranilate + diphosphate = 5-phospho-alpha-D-ribose 1-diphosphate + anthranilate</text>
        <dbReference type="Rhea" id="RHEA:11768"/>
        <dbReference type="ChEBI" id="CHEBI:16567"/>
        <dbReference type="ChEBI" id="CHEBI:18277"/>
        <dbReference type="ChEBI" id="CHEBI:33019"/>
        <dbReference type="ChEBI" id="CHEBI:58017"/>
        <dbReference type="EC" id="2.4.2.18"/>
    </reaction>
</comment>
<dbReference type="Gene3D" id="3.40.1030.10">
    <property type="entry name" value="Nucleoside phosphorylase/phosphoribosyltransferase catalytic domain"/>
    <property type="match status" value="1"/>
</dbReference>
<comment type="subunit">
    <text evidence="9">Homodimer.</text>
</comment>
<feature type="binding site" evidence="9">
    <location>
        <position position="235"/>
    </location>
    <ligand>
        <name>Mg(2+)</name>
        <dbReference type="ChEBI" id="CHEBI:18420"/>
        <label>2</label>
    </ligand>
</feature>
<evidence type="ECO:0000256" key="6">
    <source>
        <dbReference type="ARBA" id="ARBA00023141"/>
    </source>
</evidence>
<accession>B9XJL1</accession>
<keyword evidence="4 9" id="KW-0808">Transferase</keyword>
<reference evidence="12 13" key="1">
    <citation type="journal article" date="2011" name="J. Bacteriol.">
        <title>Genome sequence of 'Pedosphaera parvula' Ellin514, an aerobic Verrucomicrobial isolate from pasture soil.</title>
        <authorList>
            <person name="Kant R."/>
            <person name="van Passel M.W."/>
            <person name="Sangwan P."/>
            <person name="Palva A."/>
            <person name="Lucas S."/>
            <person name="Copeland A."/>
            <person name="Lapidus A."/>
            <person name="Glavina Del Rio T."/>
            <person name="Dalin E."/>
            <person name="Tice H."/>
            <person name="Bruce D."/>
            <person name="Goodwin L."/>
            <person name="Pitluck S."/>
            <person name="Chertkov O."/>
            <person name="Larimer F.W."/>
            <person name="Land M.L."/>
            <person name="Hauser L."/>
            <person name="Brettin T.S."/>
            <person name="Detter J.C."/>
            <person name="Han S."/>
            <person name="de Vos W.M."/>
            <person name="Janssen P.H."/>
            <person name="Smidt H."/>
        </authorList>
    </citation>
    <scope>NUCLEOTIDE SEQUENCE [LARGE SCALE GENOMIC DNA]</scope>
    <source>
        <strain evidence="12 13">Ellin514</strain>
    </source>
</reference>
<feature type="binding site" evidence="9">
    <location>
        <begin position="94"/>
        <end position="97"/>
    </location>
    <ligand>
        <name>5-phospho-alpha-D-ribose 1-diphosphate</name>
        <dbReference type="ChEBI" id="CHEBI:58017"/>
    </ligand>
</feature>
<evidence type="ECO:0000256" key="7">
    <source>
        <dbReference type="ARBA" id="ARBA00052328"/>
    </source>
</evidence>
<feature type="binding site" evidence="9">
    <location>
        <position position="236"/>
    </location>
    <ligand>
        <name>Mg(2+)</name>
        <dbReference type="ChEBI" id="CHEBI:18420"/>
        <label>1</label>
    </ligand>
</feature>
<dbReference type="AlphaFoldDB" id="B9XJL1"/>
<dbReference type="GO" id="GO:0000287">
    <property type="term" value="F:magnesium ion binding"/>
    <property type="evidence" value="ECO:0007669"/>
    <property type="project" value="UniProtKB-UniRule"/>
</dbReference>
<comment type="function">
    <text evidence="9">Catalyzes the transfer of the phosphoribosyl group of 5-phosphorylribose-1-pyrophosphate (PRPP) to anthranilate to yield N-(5'-phosphoribosyl)-anthranilate (PRA).</text>
</comment>
<comment type="similarity">
    <text evidence="9">Belongs to the anthranilate phosphoribosyltransferase family.</text>
</comment>
<keyword evidence="9" id="KW-0460">Magnesium</keyword>
<dbReference type="GO" id="GO:0004048">
    <property type="term" value="F:anthranilate phosphoribosyltransferase activity"/>
    <property type="evidence" value="ECO:0007669"/>
    <property type="project" value="UniProtKB-UniRule"/>
</dbReference>
<protein>
    <recommendedName>
        <fullName evidence="9">Anthranilate phosphoribosyltransferase</fullName>
        <ecNumber evidence="9">2.4.2.18</ecNumber>
    </recommendedName>
</protein>
<evidence type="ECO:0000259" key="10">
    <source>
        <dbReference type="Pfam" id="PF00591"/>
    </source>
</evidence>
<comment type="caution">
    <text evidence="9">Lacks conserved residue(s) required for the propagation of feature annotation.</text>
</comment>
<dbReference type="STRING" id="320771.Cflav_PD2691"/>
<keyword evidence="13" id="KW-1185">Reference proteome</keyword>
<evidence type="ECO:0000256" key="8">
    <source>
        <dbReference type="ARBA" id="ARBA00061188"/>
    </source>
</evidence>
<feature type="binding site" evidence="9">
    <location>
        <begin position="87"/>
        <end position="88"/>
    </location>
    <ligand>
        <name>5-phospho-alpha-D-ribose 1-diphosphate</name>
        <dbReference type="ChEBI" id="CHEBI:58017"/>
    </ligand>
</feature>
<comment type="cofactor">
    <cofactor evidence="9">
        <name>Mg(2+)</name>
        <dbReference type="ChEBI" id="CHEBI:18420"/>
    </cofactor>
    <text evidence="9">Binds 2 magnesium ions per monomer.</text>
</comment>
<feature type="binding site" evidence="9">
    <location>
        <begin position="112"/>
        <end position="120"/>
    </location>
    <ligand>
        <name>5-phospho-alpha-D-ribose 1-diphosphate</name>
        <dbReference type="ChEBI" id="CHEBI:58017"/>
    </ligand>
</feature>
<gene>
    <name evidence="9" type="primary">trpD</name>
    <name evidence="12" type="ORF">Cflav_PD2691</name>
</gene>
<evidence type="ECO:0000256" key="3">
    <source>
        <dbReference type="ARBA" id="ARBA00022676"/>
    </source>
</evidence>
<evidence type="ECO:0000256" key="1">
    <source>
        <dbReference type="ARBA" id="ARBA00004907"/>
    </source>
</evidence>
<dbReference type="InterPro" id="IPR017459">
    <property type="entry name" value="Glycosyl_Trfase_fam3_N_dom"/>
</dbReference>
<feature type="binding site" evidence="9">
    <location>
        <position position="84"/>
    </location>
    <ligand>
        <name>anthranilate</name>
        <dbReference type="ChEBI" id="CHEBI:16567"/>
        <label>1</label>
    </ligand>
</feature>
<dbReference type="EC" id="2.4.2.18" evidence="9"/>
<evidence type="ECO:0000256" key="5">
    <source>
        <dbReference type="ARBA" id="ARBA00022822"/>
    </source>
</evidence>
<feature type="binding site" evidence="9">
    <location>
        <position position="84"/>
    </location>
    <ligand>
        <name>5-phospho-alpha-D-ribose 1-diphosphate</name>
        <dbReference type="ChEBI" id="CHEBI:58017"/>
    </ligand>
</feature>
<dbReference type="InterPro" id="IPR005940">
    <property type="entry name" value="Anthranilate_Pribosyl_Tfrase"/>
</dbReference>
<evidence type="ECO:0000313" key="13">
    <source>
        <dbReference type="Proteomes" id="UP000003688"/>
    </source>
</evidence>
<dbReference type="SUPFAM" id="SSF47648">
    <property type="entry name" value="Nucleoside phosphorylase/phosphoribosyltransferase N-terminal domain"/>
    <property type="match status" value="1"/>
</dbReference>
<keyword evidence="3 9" id="KW-0328">Glycosyltransferase</keyword>
<comment type="pathway">
    <text evidence="1 9">Amino-acid biosynthesis; L-tryptophan biosynthesis; L-tryptophan from chorismate: step 2/5.</text>
</comment>
<dbReference type="Proteomes" id="UP000003688">
    <property type="component" value="Unassembled WGS sequence"/>
</dbReference>
<keyword evidence="5 9" id="KW-0822">Tryptophan biosynthesis</keyword>
<feature type="domain" description="Glycosyl transferase family 3 N-terminal" evidence="11">
    <location>
        <begin position="5"/>
        <end position="64"/>
    </location>
</feature>
<dbReference type="SUPFAM" id="SSF52418">
    <property type="entry name" value="Nucleoside phosphorylase/phosphoribosyltransferase catalytic domain"/>
    <property type="match status" value="1"/>
</dbReference>
<feature type="binding site" evidence="9">
    <location>
        <position position="115"/>
    </location>
    <ligand>
        <name>anthranilate</name>
        <dbReference type="ChEBI" id="CHEBI:16567"/>
        <label>1</label>
    </ligand>
</feature>
<keyword evidence="2 9" id="KW-0028">Amino-acid biosynthesis</keyword>
<dbReference type="UniPathway" id="UPA00035">
    <property type="reaction ID" value="UER00041"/>
</dbReference>
<dbReference type="InterPro" id="IPR035902">
    <property type="entry name" value="Nuc_phospho_transferase"/>
</dbReference>
<evidence type="ECO:0000259" key="11">
    <source>
        <dbReference type="Pfam" id="PF02885"/>
    </source>
</evidence>
<dbReference type="EMBL" id="ABOX02000022">
    <property type="protein sequence ID" value="EEF59887.1"/>
    <property type="molecule type" value="Genomic_DNA"/>
</dbReference>
<feature type="binding site" evidence="9">
    <location>
        <position position="170"/>
    </location>
    <ligand>
        <name>anthranilate</name>
        <dbReference type="ChEBI" id="CHEBI:16567"/>
        <label>2</label>
    </ligand>
</feature>
<keyword evidence="9" id="KW-0479">Metal-binding</keyword>
<feature type="binding site" evidence="9">
    <location>
        <position position="92"/>
    </location>
    <ligand>
        <name>5-phospho-alpha-D-ribose 1-diphosphate</name>
        <dbReference type="ChEBI" id="CHEBI:58017"/>
    </ligand>
</feature>
<feature type="binding site" evidence="9">
    <location>
        <position position="236"/>
    </location>
    <ligand>
        <name>Mg(2+)</name>
        <dbReference type="ChEBI" id="CHEBI:18420"/>
        <label>2</label>
    </ligand>
</feature>
<dbReference type="Pfam" id="PF02885">
    <property type="entry name" value="Glycos_trans_3N"/>
    <property type="match status" value="1"/>
</dbReference>
<dbReference type="Pfam" id="PF00591">
    <property type="entry name" value="Glycos_transf_3"/>
    <property type="match status" value="1"/>
</dbReference>
<dbReference type="GO" id="GO:0005829">
    <property type="term" value="C:cytosol"/>
    <property type="evidence" value="ECO:0007669"/>
    <property type="project" value="TreeGrafter"/>
</dbReference>
<evidence type="ECO:0000256" key="9">
    <source>
        <dbReference type="HAMAP-Rule" id="MF_00211"/>
    </source>
</evidence>
<evidence type="ECO:0000313" key="12">
    <source>
        <dbReference type="EMBL" id="EEF59887.1"/>
    </source>
</evidence>
<evidence type="ECO:0000256" key="2">
    <source>
        <dbReference type="ARBA" id="ARBA00022605"/>
    </source>
</evidence>
<comment type="caution">
    <text evidence="12">The sequence shown here is derived from an EMBL/GenBank/DDBJ whole genome shotgun (WGS) entry which is preliminary data.</text>
</comment>
<sequence length="347" mass="37360">MLKSLNQQLAQAVHLTDEQVRIAVGQLLDESIPADLKADFLCHLAAKIETPEEIAAFARELRAKSIQPPIDAETRSREILDVCGTGGDRLNTFNISTTVAIICAAAGVAVAKHGNRAITSQSGSADVLEALGIRVELTPAEAAQSLREHNFAFFFAPNYHPAFKHISAARKLCAQRGQRTIFNFVGPLLNPARPSAQLIGVSRPELCETLAHVLQSLGVRRGMVVSGQVGTAWLDELSTLGENIIAEFYQDRGFTTSSISPNHFPLQPATLADLAGSDRQANAEIVRRLLRNEDRGPKRDAILLNAGASLFVANRTKSLLEGWELADNLITSGQAFAKLQALAATGN</sequence>
<dbReference type="InterPro" id="IPR000312">
    <property type="entry name" value="Glycosyl_Trfase_fam3"/>
</dbReference>
<dbReference type="FunFam" id="3.40.1030.10:FF:000002">
    <property type="entry name" value="Anthranilate phosphoribosyltransferase"/>
    <property type="match status" value="1"/>
</dbReference>
<feature type="binding site" evidence="9">
    <location>
        <position position="124"/>
    </location>
    <ligand>
        <name>5-phospho-alpha-D-ribose 1-diphosphate</name>
        <dbReference type="ChEBI" id="CHEBI:58017"/>
    </ligand>
</feature>
<dbReference type="PANTHER" id="PTHR43285:SF2">
    <property type="entry name" value="ANTHRANILATE PHOSPHORIBOSYLTRANSFERASE"/>
    <property type="match status" value="1"/>
</dbReference>
<evidence type="ECO:0000256" key="4">
    <source>
        <dbReference type="ARBA" id="ARBA00022679"/>
    </source>
</evidence>
<dbReference type="Gene3D" id="1.20.970.10">
    <property type="entry name" value="Transferase, Pyrimidine Nucleoside Phosphorylase, Chain C"/>
    <property type="match status" value="1"/>
</dbReference>
<feature type="domain" description="Glycosyl transferase family 3" evidence="10">
    <location>
        <begin position="78"/>
        <end position="335"/>
    </location>
</feature>
<feature type="binding site" evidence="9">
    <location>
        <position position="96"/>
    </location>
    <ligand>
        <name>Mg(2+)</name>
        <dbReference type="ChEBI" id="CHEBI:18420"/>
        <label>1</label>
    </ligand>
</feature>
<dbReference type="NCBIfam" id="TIGR01245">
    <property type="entry name" value="trpD"/>
    <property type="match status" value="1"/>
</dbReference>
<keyword evidence="6 9" id="KW-0057">Aromatic amino acid biosynthesis</keyword>
<comment type="similarity">
    <text evidence="8">In the C-terminal section; belongs to the anthranilate phosphoribosyltransferase family.</text>
</comment>
<dbReference type="InterPro" id="IPR036320">
    <property type="entry name" value="Glycosyl_Trfase_fam3_N_dom_sf"/>
</dbReference>
<proteinExistence type="inferred from homology"/>
<dbReference type="HAMAP" id="MF_00211">
    <property type="entry name" value="TrpD"/>
    <property type="match status" value="1"/>
</dbReference>
<dbReference type="PANTHER" id="PTHR43285">
    <property type="entry name" value="ANTHRANILATE PHOSPHORIBOSYLTRANSFERASE"/>
    <property type="match status" value="1"/>
</dbReference>